<evidence type="ECO:0000259" key="2">
    <source>
        <dbReference type="PROSITE" id="PS50835"/>
    </source>
</evidence>
<dbReference type="InterPro" id="IPR007110">
    <property type="entry name" value="Ig-like_dom"/>
</dbReference>
<name>A0A3Q4G7F0_NEOBR</name>
<dbReference type="OMA" id="SCIITCS"/>
<dbReference type="InterPro" id="IPR013106">
    <property type="entry name" value="Ig_V-set"/>
</dbReference>
<keyword evidence="1" id="KW-0472">Membrane</keyword>
<dbReference type="Proteomes" id="UP000261580">
    <property type="component" value="Unassembled WGS sequence"/>
</dbReference>
<accession>A0A3Q4G7F0</accession>
<sequence length="195" mass="21765">NMNVLWVILLLLHRGCKCFIILFTLFSTYKYVGLIVHFYLVLSCIITCSGGLSMFWFREGSNPSHPSIIYTDGNRHHKCGNSSATQQSCVYQFNKSISSSDEGTYYCAVATCGKILFGKGTKLQGTGFIYLFLRISEKSVPFVSLPECSVWSQTATTVIFLLCPVLVLIVIAVLAYTIKKTNSDYCKGNCSYSEF</sequence>
<dbReference type="AlphaFoldDB" id="A0A3Q4G7F0"/>
<keyword evidence="1" id="KW-1133">Transmembrane helix</keyword>
<organism evidence="3 4">
    <name type="scientific">Neolamprologus brichardi</name>
    <name type="common">Fairy cichlid</name>
    <name type="synonym">Lamprologus brichardi</name>
    <dbReference type="NCBI Taxonomy" id="32507"/>
    <lineage>
        <taxon>Eukaryota</taxon>
        <taxon>Metazoa</taxon>
        <taxon>Chordata</taxon>
        <taxon>Craniata</taxon>
        <taxon>Vertebrata</taxon>
        <taxon>Euteleostomi</taxon>
        <taxon>Actinopterygii</taxon>
        <taxon>Neopterygii</taxon>
        <taxon>Teleostei</taxon>
        <taxon>Neoteleostei</taxon>
        <taxon>Acanthomorphata</taxon>
        <taxon>Ovalentaria</taxon>
        <taxon>Cichlomorphae</taxon>
        <taxon>Cichliformes</taxon>
        <taxon>Cichlidae</taxon>
        <taxon>African cichlids</taxon>
        <taxon>Pseudocrenilabrinae</taxon>
        <taxon>Lamprologini</taxon>
        <taxon>Neolamprologus</taxon>
    </lineage>
</organism>
<keyword evidence="4" id="KW-1185">Reference proteome</keyword>
<reference evidence="3" key="1">
    <citation type="submission" date="2025-08" db="UniProtKB">
        <authorList>
            <consortium name="Ensembl"/>
        </authorList>
    </citation>
    <scope>IDENTIFICATION</scope>
</reference>
<feature type="transmembrane region" description="Helical" evidence="1">
    <location>
        <begin position="38"/>
        <end position="57"/>
    </location>
</feature>
<dbReference type="Pfam" id="PF07686">
    <property type="entry name" value="V-set"/>
    <property type="match status" value="1"/>
</dbReference>
<dbReference type="Gene3D" id="2.60.40.10">
    <property type="entry name" value="Immunoglobulins"/>
    <property type="match status" value="1"/>
</dbReference>
<dbReference type="GeneTree" id="ENSGT01030000234530"/>
<feature type="transmembrane region" description="Helical" evidence="1">
    <location>
        <begin position="158"/>
        <end position="178"/>
    </location>
</feature>
<evidence type="ECO:0000256" key="1">
    <source>
        <dbReference type="SAM" id="Phobius"/>
    </source>
</evidence>
<dbReference type="STRING" id="32507.ENSNBRP00000004251"/>
<reference evidence="3" key="2">
    <citation type="submission" date="2025-09" db="UniProtKB">
        <authorList>
            <consortium name="Ensembl"/>
        </authorList>
    </citation>
    <scope>IDENTIFICATION</scope>
</reference>
<evidence type="ECO:0000313" key="3">
    <source>
        <dbReference type="Ensembl" id="ENSNBRP00000004251.1"/>
    </source>
</evidence>
<dbReference type="InterPro" id="IPR013783">
    <property type="entry name" value="Ig-like_fold"/>
</dbReference>
<dbReference type="InterPro" id="IPR036179">
    <property type="entry name" value="Ig-like_dom_sf"/>
</dbReference>
<evidence type="ECO:0000313" key="4">
    <source>
        <dbReference type="Proteomes" id="UP000261580"/>
    </source>
</evidence>
<protein>
    <recommendedName>
        <fullName evidence="2">Ig-like domain-containing protein</fullName>
    </recommendedName>
</protein>
<dbReference type="SUPFAM" id="SSF48726">
    <property type="entry name" value="Immunoglobulin"/>
    <property type="match status" value="1"/>
</dbReference>
<dbReference type="Ensembl" id="ENSNBRT00000004387.1">
    <property type="protein sequence ID" value="ENSNBRP00000004251.1"/>
    <property type="gene ID" value="ENSNBRG00000003377.1"/>
</dbReference>
<feature type="domain" description="Ig-like" evidence="2">
    <location>
        <begin position="40"/>
        <end position="109"/>
    </location>
</feature>
<dbReference type="PROSITE" id="PS50835">
    <property type="entry name" value="IG_LIKE"/>
    <property type="match status" value="1"/>
</dbReference>
<keyword evidence="1" id="KW-0812">Transmembrane</keyword>
<proteinExistence type="predicted"/>
<feature type="transmembrane region" description="Helical" evidence="1">
    <location>
        <begin position="6"/>
        <end position="26"/>
    </location>
</feature>